<dbReference type="KEGG" id="nah:F5544_03745"/>
<reference evidence="2 3" key="1">
    <citation type="journal article" date="2019" name="ACS Chem. Biol.">
        <title>Identification and Mobilization of a Cryptic Antibiotic Biosynthesis Gene Locus from a Human-Pathogenic Nocardia Isolate.</title>
        <authorList>
            <person name="Herisse M."/>
            <person name="Ishida K."/>
            <person name="Porter J.L."/>
            <person name="Howden B."/>
            <person name="Hertweck C."/>
            <person name="Stinear T.P."/>
            <person name="Pidot S.J."/>
        </authorList>
    </citation>
    <scope>NUCLEOTIDE SEQUENCE [LARGE SCALE GENOMIC DNA]</scope>
    <source>
        <strain evidence="2 3">AUSMDU00012717</strain>
    </source>
</reference>
<evidence type="ECO:0000313" key="2">
    <source>
        <dbReference type="EMBL" id="QIS08663.1"/>
    </source>
</evidence>
<proteinExistence type="predicted"/>
<protein>
    <submittedName>
        <fullName evidence="2">Helix-turn-helix domain-containing protein</fullName>
    </submittedName>
</protein>
<dbReference type="Proteomes" id="UP000503540">
    <property type="component" value="Chromosome"/>
</dbReference>
<dbReference type="InterPro" id="IPR001387">
    <property type="entry name" value="Cro/C1-type_HTH"/>
</dbReference>
<gene>
    <name evidence="2" type="ORF">F5544_03745</name>
</gene>
<dbReference type="SMART" id="SM00530">
    <property type="entry name" value="HTH_XRE"/>
    <property type="match status" value="1"/>
</dbReference>
<dbReference type="SUPFAM" id="SSF47413">
    <property type="entry name" value="lambda repressor-like DNA-binding domains"/>
    <property type="match status" value="1"/>
</dbReference>
<feature type="domain" description="HTH cro/C1-type" evidence="1">
    <location>
        <begin position="59"/>
        <end position="114"/>
    </location>
</feature>
<evidence type="ECO:0000259" key="1">
    <source>
        <dbReference type="PROSITE" id="PS50943"/>
    </source>
</evidence>
<accession>A0A6G9Y6I6</accession>
<dbReference type="EMBL" id="CP046172">
    <property type="protein sequence ID" value="QIS08663.1"/>
    <property type="molecule type" value="Genomic_DNA"/>
</dbReference>
<evidence type="ECO:0000313" key="3">
    <source>
        <dbReference type="Proteomes" id="UP000503540"/>
    </source>
</evidence>
<dbReference type="InterPro" id="IPR010982">
    <property type="entry name" value="Lambda_DNA-bd_dom_sf"/>
</dbReference>
<name>A0A6G9Y6I6_9NOCA</name>
<dbReference type="Gene3D" id="1.10.260.40">
    <property type="entry name" value="lambda repressor-like DNA-binding domains"/>
    <property type="match status" value="1"/>
</dbReference>
<dbReference type="PROSITE" id="PS50943">
    <property type="entry name" value="HTH_CROC1"/>
    <property type="match status" value="1"/>
</dbReference>
<sequence length="222" mass="24697">MGFFLRLCAGCMGNRGVASTRGGAVVSCSLSADHRGRRVMAVVEEIGSTIPKRQLGRYLRDGREECGFTLGQAARMIARSPSTLQRIETGQVVKLNLDDIDALCRLYDFSPEKTAAMKGLAGEANKDSWWVEYSDLIPSMLDIFIGLESAAQSLIPMNRSWSRACFKYRRMRVRCFVLFIQRTFRMTTLVGSGCGCVDRVWSPGSIGQPSMRFCFVSRCCSL</sequence>
<keyword evidence="3" id="KW-1185">Reference proteome</keyword>
<dbReference type="GO" id="GO:0003677">
    <property type="term" value="F:DNA binding"/>
    <property type="evidence" value="ECO:0007669"/>
    <property type="project" value="InterPro"/>
</dbReference>
<organism evidence="2 3">
    <name type="scientific">Nocardia arthritidis</name>
    <dbReference type="NCBI Taxonomy" id="228602"/>
    <lineage>
        <taxon>Bacteria</taxon>
        <taxon>Bacillati</taxon>
        <taxon>Actinomycetota</taxon>
        <taxon>Actinomycetes</taxon>
        <taxon>Mycobacteriales</taxon>
        <taxon>Nocardiaceae</taxon>
        <taxon>Nocardia</taxon>
    </lineage>
</organism>
<dbReference type="Pfam" id="PF13560">
    <property type="entry name" value="HTH_31"/>
    <property type="match status" value="1"/>
</dbReference>
<dbReference type="AlphaFoldDB" id="A0A6G9Y6I6"/>
<dbReference type="CDD" id="cd00093">
    <property type="entry name" value="HTH_XRE"/>
    <property type="match status" value="1"/>
</dbReference>